<evidence type="ECO:0008006" key="6">
    <source>
        <dbReference type="Google" id="ProtNLM"/>
    </source>
</evidence>
<organism evidence="3 4">
    <name type="scientific">Paraburkholderia caribensis</name>
    <dbReference type="NCBI Taxonomy" id="75105"/>
    <lineage>
        <taxon>Bacteria</taxon>
        <taxon>Pseudomonadati</taxon>
        <taxon>Pseudomonadota</taxon>
        <taxon>Betaproteobacteria</taxon>
        <taxon>Burkholderiales</taxon>
        <taxon>Burkholderiaceae</taxon>
        <taxon>Paraburkholderia</taxon>
    </lineage>
</organism>
<keyword evidence="1" id="KW-0732">Signal</keyword>
<keyword evidence="5" id="KW-1185">Reference proteome</keyword>
<dbReference type="EMBL" id="CP015958">
    <property type="protein sequence ID" value="QLB62248.1"/>
    <property type="molecule type" value="Genomic_DNA"/>
</dbReference>
<dbReference type="Proteomes" id="UP001462961">
    <property type="component" value="Unassembled WGS sequence"/>
</dbReference>
<feature type="chain" id="PRO_5040479220" description="Lipoprotein" evidence="1">
    <location>
        <begin position="27"/>
        <end position="421"/>
    </location>
</feature>
<protein>
    <recommendedName>
        <fullName evidence="6">Lipoprotein</fullName>
    </recommendedName>
</protein>
<dbReference type="PROSITE" id="PS51257">
    <property type="entry name" value="PROKAR_LIPOPROTEIN"/>
    <property type="match status" value="1"/>
</dbReference>
<dbReference type="AlphaFoldDB" id="A0A9Q6S0E7"/>
<evidence type="ECO:0000313" key="5">
    <source>
        <dbReference type="Proteomes" id="UP001462961"/>
    </source>
</evidence>
<evidence type="ECO:0000313" key="3">
    <source>
        <dbReference type="EMBL" id="QLB62248.1"/>
    </source>
</evidence>
<gene>
    <name evidence="3" type="ORF">A9O66_07560</name>
    <name evidence="2" type="ORF">VOI32_00815</name>
</gene>
<reference evidence="3 4" key="1">
    <citation type="journal article" date="2014" name="Genome Announc.">
        <title>Draft Genome Sequence of the Haloacid-Degrading Burkholderia caribensis Strain MBA4.</title>
        <authorList>
            <person name="Pan Y."/>
            <person name="Kong K.F."/>
            <person name="Tsang J.S."/>
        </authorList>
    </citation>
    <scope>NUCLEOTIDE SEQUENCE [LARGE SCALE GENOMIC DNA]</scope>
    <source>
        <strain evidence="3 4">852011</strain>
    </source>
</reference>
<reference evidence="2 5" key="3">
    <citation type="submission" date="2024-01" db="EMBL/GenBank/DDBJ databases">
        <title>The diversity of rhizobia nodulating Mimosa spp. in eleven states of Brazil covering several biomes is determined by host plant, location, and edaphic factors.</title>
        <authorList>
            <person name="Rouws L."/>
            <person name="Barauna A."/>
            <person name="Beukes C."/>
            <person name="De Faria S.M."/>
            <person name="Gross E."/>
            <person name="Dos Reis Junior F.B."/>
            <person name="Simon M."/>
            <person name="Maluk M."/>
            <person name="Odee D.W."/>
            <person name="Kenicer G."/>
            <person name="Young J.P.W."/>
            <person name="Reis V.M."/>
            <person name="Zilli J."/>
            <person name="James E.K."/>
        </authorList>
    </citation>
    <scope>NUCLEOTIDE SEQUENCE [LARGE SCALE GENOMIC DNA]</scope>
    <source>
        <strain evidence="2 5">JHI1651</strain>
    </source>
</reference>
<dbReference type="RefSeq" id="WP_107200725.1">
    <property type="nucleotide sequence ID" value="NZ_CP015958.1"/>
</dbReference>
<evidence type="ECO:0000256" key="1">
    <source>
        <dbReference type="SAM" id="SignalP"/>
    </source>
</evidence>
<sequence>MHWDINRSIGRALAPCCLGLVLAACATIRLNNLDSAERNADPVRRNIPFLEGKVNPDYRLEPQDLLVLSAPKGQAITAVTARPSDATWLARPLQEFRIPIGILELFNALEIVYAGNNATVKLKLCDGSPPCKPRLTEQSAQQVLAKLHALTSLKVAIEPVEPVRVDPGDSVFLARDSRILIQPEPSTAGTSVPALLFGHSERFELIVDNQGRVDFPSLSVLSAQLAADVQGRPAIRAALDGENTRFRLAIPGASRSAQPTLAAISWCLSADYAPTAKTDTLVDHCRALGITGFITPDQDGGAAINAVRYRLEAGRRSWRLVDEKNRSITMDYVYGATILESVSEAYRVLTGHELVEQWHATAFVTVLPREGAERPREKPFFGRVRLVESSASSPLGRFLLMPGDTVHISRFEPRADGQPSD</sequence>
<dbReference type="Proteomes" id="UP000509548">
    <property type="component" value="Chromosome 1"/>
</dbReference>
<evidence type="ECO:0000313" key="4">
    <source>
        <dbReference type="Proteomes" id="UP000509548"/>
    </source>
</evidence>
<proteinExistence type="predicted"/>
<evidence type="ECO:0000313" key="2">
    <source>
        <dbReference type="EMBL" id="MEO1752471.1"/>
    </source>
</evidence>
<dbReference type="EMBL" id="JAYLVJ010000001">
    <property type="protein sequence ID" value="MEO1752471.1"/>
    <property type="molecule type" value="Genomic_DNA"/>
</dbReference>
<name>A0A9Q6S0E7_9BURK</name>
<reference evidence="3" key="2">
    <citation type="submission" date="2016-06" db="EMBL/GenBank/DDBJ databases">
        <authorList>
            <person name="Huang P."/>
            <person name="Jiang X."/>
            <person name="Liu X."/>
        </authorList>
    </citation>
    <scope>NUCLEOTIDE SEQUENCE</scope>
    <source>
        <strain evidence="3">852011</strain>
    </source>
</reference>
<feature type="signal peptide" evidence="1">
    <location>
        <begin position="1"/>
        <end position="26"/>
    </location>
</feature>
<accession>A0A9Q6S0E7</accession>